<accession>A0AAE0ZPI1</accession>
<dbReference type="Proteomes" id="UP001283361">
    <property type="component" value="Unassembled WGS sequence"/>
</dbReference>
<feature type="region of interest" description="Disordered" evidence="1">
    <location>
        <begin position="1"/>
        <end position="24"/>
    </location>
</feature>
<evidence type="ECO:0000256" key="1">
    <source>
        <dbReference type="SAM" id="MobiDB-lite"/>
    </source>
</evidence>
<name>A0AAE0ZPI1_9GAST</name>
<keyword evidence="3" id="KW-1185">Reference proteome</keyword>
<evidence type="ECO:0000313" key="2">
    <source>
        <dbReference type="EMBL" id="KAK3773210.1"/>
    </source>
</evidence>
<protein>
    <submittedName>
        <fullName evidence="2">Uncharacterized protein</fullName>
    </submittedName>
</protein>
<gene>
    <name evidence="2" type="ORF">RRG08_025876</name>
</gene>
<proteinExistence type="predicted"/>
<organism evidence="2 3">
    <name type="scientific">Elysia crispata</name>
    <name type="common">lettuce slug</name>
    <dbReference type="NCBI Taxonomy" id="231223"/>
    <lineage>
        <taxon>Eukaryota</taxon>
        <taxon>Metazoa</taxon>
        <taxon>Spiralia</taxon>
        <taxon>Lophotrochozoa</taxon>
        <taxon>Mollusca</taxon>
        <taxon>Gastropoda</taxon>
        <taxon>Heterobranchia</taxon>
        <taxon>Euthyneura</taxon>
        <taxon>Panpulmonata</taxon>
        <taxon>Sacoglossa</taxon>
        <taxon>Placobranchoidea</taxon>
        <taxon>Plakobranchidae</taxon>
        <taxon>Elysia</taxon>
    </lineage>
</organism>
<evidence type="ECO:0000313" key="3">
    <source>
        <dbReference type="Proteomes" id="UP001283361"/>
    </source>
</evidence>
<dbReference type="EMBL" id="JAWDGP010003555">
    <property type="protein sequence ID" value="KAK3773210.1"/>
    <property type="molecule type" value="Genomic_DNA"/>
</dbReference>
<reference evidence="2" key="1">
    <citation type="journal article" date="2023" name="G3 (Bethesda)">
        <title>A reference genome for the long-term kleptoplast-retaining sea slug Elysia crispata morphotype clarki.</title>
        <authorList>
            <person name="Eastman K.E."/>
            <person name="Pendleton A.L."/>
            <person name="Shaikh M.A."/>
            <person name="Suttiyut T."/>
            <person name="Ogas R."/>
            <person name="Tomko P."/>
            <person name="Gavelis G."/>
            <person name="Widhalm J.R."/>
            <person name="Wisecaver J.H."/>
        </authorList>
    </citation>
    <scope>NUCLEOTIDE SEQUENCE</scope>
    <source>
        <strain evidence="2">ECLA1</strain>
    </source>
</reference>
<dbReference type="AlphaFoldDB" id="A0AAE0ZPI1"/>
<sequence length="82" mass="8743">MSILSGSDKAQAIESSPHLSVPPCSPIEYPYGWDQRVSMSILSGSDKAQAVERASEDSLCSILATGRAPTLSGFRGWHGFES</sequence>
<comment type="caution">
    <text evidence="2">The sequence shown here is derived from an EMBL/GenBank/DDBJ whole genome shotgun (WGS) entry which is preliminary data.</text>
</comment>